<protein>
    <submittedName>
        <fullName evidence="1">Uncharacterized protein</fullName>
    </submittedName>
</protein>
<dbReference type="Proteomes" id="UP001163046">
    <property type="component" value="Unassembled WGS sequence"/>
</dbReference>
<organism evidence="1 2">
    <name type="scientific">Desmophyllum pertusum</name>
    <dbReference type="NCBI Taxonomy" id="174260"/>
    <lineage>
        <taxon>Eukaryota</taxon>
        <taxon>Metazoa</taxon>
        <taxon>Cnidaria</taxon>
        <taxon>Anthozoa</taxon>
        <taxon>Hexacorallia</taxon>
        <taxon>Scleractinia</taxon>
        <taxon>Caryophylliina</taxon>
        <taxon>Caryophylliidae</taxon>
        <taxon>Desmophyllum</taxon>
    </lineage>
</organism>
<sequence>MPSWTTAFGSYSRKKVQQVSGLRSIYGKIATFPKKERAYARWRDSKTFRAVVRNACVAEATAELDVIDMIASGVGKEDLHFRLIRELEIEDKSFEEDQEILNRSSITLREIRDNTQLSYNQIRQVIAVLINGYNAPCSSLGCKVREKVEKEAVSQETNLPSEAMGNIFLSHCEGIRKVSLETVECNVVVQLNDQPCMLTSFGSQILFSNQKRESVWKMKTDGQVEVFTGCVREEGSVDGKGKECRFRELMGICTKSDSVIYICDAQTNSIKICTKMVECAEFLNSIGQLFDAFSNHSRGASYTIKSTNAKSF</sequence>
<dbReference type="InterPro" id="IPR011042">
    <property type="entry name" value="6-blade_b-propeller_TolB-like"/>
</dbReference>
<name>A0A9W9ZTH2_9CNID</name>
<reference evidence="1" key="1">
    <citation type="submission" date="2023-01" db="EMBL/GenBank/DDBJ databases">
        <title>Genome assembly of the deep-sea coral Lophelia pertusa.</title>
        <authorList>
            <person name="Herrera S."/>
            <person name="Cordes E."/>
        </authorList>
    </citation>
    <scope>NUCLEOTIDE SEQUENCE</scope>
    <source>
        <strain evidence="1">USNM1676648</strain>
        <tissue evidence="1">Polyp</tissue>
    </source>
</reference>
<gene>
    <name evidence="1" type="ORF">OS493_006869</name>
</gene>
<dbReference type="Gene3D" id="2.120.10.30">
    <property type="entry name" value="TolB, C-terminal domain"/>
    <property type="match status" value="1"/>
</dbReference>
<accession>A0A9W9ZTH2</accession>
<evidence type="ECO:0000313" key="2">
    <source>
        <dbReference type="Proteomes" id="UP001163046"/>
    </source>
</evidence>
<proteinExistence type="predicted"/>
<keyword evidence="2" id="KW-1185">Reference proteome</keyword>
<dbReference type="EMBL" id="MU825875">
    <property type="protein sequence ID" value="KAJ7386839.1"/>
    <property type="molecule type" value="Genomic_DNA"/>
</dbReference>
<dbReference type="AlphaFoldDB" id="A0A9W9ZTH2"/>
<comment type="caution">
    <text evidence="1">The sequence shown here is derived from an EMBL/GenBank/DDBJ whole genome shotgun (WGS) entry which is preliminary data.</text>
</comment>
<evidence type="ECO:0000313" key="1">
    <source>
        <dbReference type="EMBL" id="KAJ7386839.1"/>
    </source>
</evidence>